<dbReference type="Pfam" id="PF00082">
    <property type="entry name" value="Peptidase_S8"/>
    <property type="match status" value="1"/>
</dbReference>
<dbReference type="InterPro" id="IPR000209">
    <property type="entry name" value="Peptidase_S8/S53_dom"/>
</dbReference>
<feature type="domain" description="Peptidase S8/S53" evidence="1">
    <location>
        <begin position="2"/>
        <end position="117"/>
    </location>
</feature>
<reference evidence="2" key="1">
    <citation type="submission" date="2019-08" db="EMBL/GenBank/DDBJ databases">
        <authorList>
            <person name="Kucharzyk K."/>
            <person name="Murdoch R.W."/>
            <person name="Higgins S."/>
            <person name="Loffler F."/>
        </authorList>
    </citation>
    <scope>NUCLEOTIDE SEQUENCE</scope>
</reference>
<dbReference type="Gene3D" id="3.40.50.200">
    <property type="entry name" value="Peptidase S8/S53 domain"/>
    <property type="match status" value="1"/>
</dbReference>
<accession>A0A645DPZ0</accession>
<comment type="caution">
    <text evidence="2">The sequence shown here is derived from an EMBL/GenBank/DDBJ whole genome shotgun (WGS) entry which is preliminary data.</text>
</comment>
<dbReference type="GO" id="GO:0004252">
    <property type="term" value="F:serine-type endopeptidase activity"/>
    <property type="evidence" value="ECO:0007669"/>
    <property type="project" value="InterPro"/>
</dbReference>
<organism evidence="2">
    <name type="scientific">bioreactor metagenome</name>
    <dbReference type="NCBI Taxonomy" id="1076179"/>
    <lineage>
        <taxon>unclassified sequences</taxon>
        <taxon>metagenomes</taxon>
        <taxon>ecological metagenomes</taxon>
    </lineage>
</organism>
<protein>
    <recommendedName>
        <fullName evidence="1">Peptidase S8/S53 domain-containing protein</fullName>
    </recommendedName>
</protein>
<evidence type="ECO:0000313" key="2">
    <source>
        <dbReference type="EMBL" id="MPM91366.1"/>
    </source>
</evidence>
<dbReference type="SUPFAM" id="SSF52743">
    <property type="entry name" value="Subtilisin-like"/>
    <property type="match status" value="1"/>
</dbReference>
<gene>
    <name evidence="2" type="ORF">SDC9_138494</name>
</gene>
<proteinExistence type="predicted"/>
<dbReference type="InterPro" id="IPR036852">
    <property type="entry name" value="Peptidase_S8/S53_dom_sf"/>
</dbReference>
<name>A0A645DPZ0_9ZZZZ</name>
<dbReference type="PROSITE" id="PS51892">
    <property type="entry name" value="SUBTILASE"/>
    <property type="match status" value="1"/>
</dbReference>
<dbReference type="EMBL" id="VSSQ01038432">
    <property type="protein sequence ID" value="MPM91366.1"/>
    <property type="molecule type" value="Genomic_DNA"/>
</dbReference>
<dbReference type="AlphaFoldDB" id="A0A645DPZ0"/>
<evidence type="ECO:0000259" key="1">
    <source>
        <dbReference type="Pfam" id="PF00082"/>
    </source>
</evidence>
<dbReference type="GO" id="GO:0006508">
    <property type="term" value="P:proteolysis"/>
    <property type="evidence" value="ECO:0007669"/>
    <property type="project" value="InterPro"/>
</dbReference>
<sequence>MSPATAIRTITCGAYNSLDNSLFVSSSWGPTLLPRMAPDFVAPGVNVKGIYPTGPGTMTGTSVSAAVTSGASALLLQWGIVQGNLPSIDGDLVRTLLISGCNKESSIQYPNNKWGYGKLNLIGTMGVIKESVK</sequence>